<dbReference type="EMBL" id="BX571873">
    <property type="protein sequence ID" value="CAE16701.1"/>
    <property type="molecule type" value="Genomic_DNA"/>
</dbReference>
<accession>Q7MZG0</accession>
<dbReference type="STRING" id="243265.plu4329"/>
<organism evidence="1 2">
    <name type="scientific">Photorhabdus laumondii subsp. laumondii (strain DSM 15139 / CIP 105565 / TT01)</name>
    <name type="common">Photorhabdus luminescens subsp. laumondii</name>
    <dbReference type="NCBI Taxonomy" id="243265"/>
    <lineage>
        <taxon>Bacteria</taxon>
        <taxon>Pseudomonadati</taxon>
        <taxon>Pseudomonadota</taxon>
        <taxon>Gammaproteobacteria</taxon>
        <taxon>Enterobacterales</taxon>
        <taxon>Morganellaceae</taxon>
        <taxon>Photorhabdus</taxon>
    </lineage>
</organism>
<keyword evidence="2" id="KW-1185">Reference proteome</keyword>
<reference evidence="2" key="1">
    <citation type="journal article" date="2003" name="Nat. Biotechnol.">
        <title>The genome sequence of the entomopathogenic bacterium Photorhabdus luminescens.</title>
        <authorList>
            <person name="Duchaud E."/>
            <person name="Rusniok C."/>
            <person name="Frangeul L."/>
            <person name="Buchrieser C."/>
            <person name="Givaudan A."/>
            <person name="Taourit S."/>
            <person name="Bocs S."/>
            <person name="Boursaux-Eude C."/>
            <person name="Chandler M."/>
            <person name="Charles J.-F."/>
            <person name="Dassa E."/>
            <person name="Derose R."/>
            <person name="Derzelle S."/>
            <person name="Freyssinet G."/>
            <person name="Gaudriault S."/>
            <person name="Medigue C."/>
            <person name="Lanois A."/>
            <person name="Powell K."/>
            <person name="Siguier P."/>
            <person name="Vincent R."/>
            <person name="Wingate V."/>
            <person name="Zouine M."/>
            <person name="Glaser P."/>
            <person name="Boemare N."/>
            <person name="Danchin A."/>
            <person name="Kunst F."/>
        </authorList>
    </citation>
    <scope>NUCLEOTIDE SEQUENCE [LARGE SCALE GENOMIC DNA]</scope>
    <source>
        <strain evidence="2">DSM 15139 / CIP 105565 / TT01</strain>
    </source>
</reference>
<sequence length="85" mass="9740">MLIFANILAHIVVPAHHWYWKLAESENNHRILKSFMAIDTNGHYHITEDIPVIFQVASLLAVLTYSGHIVIYAPEDSPPCRRDAF</sequence>
<name>Q7MZG0_PHOLL</name>
<dbReference type="KEGG" id="plu:plu4329"/>
<evidence type="ECO:0000313" key="2">
    <source>
        <dbReference type="Proteomes" id="UP000002514"/>
    </source>
</evidence>
<evidence type="ECO:0000313" key="1">
    <source>
        <dbReference type="EMBL" id="CAE16701.1"/>
    </source>
</evidence>
<gene>
    <name evidence="1" type="ordered locus">plu4329</name>
</gene>
<dbReference type="RefSeq" id="WP_011148422.1">
    <property type="nucleotide sequence ID" value="NC_005126.1"/>
</dbReference>
<dbReference type="Proteomes" id="UP000002514">
    <property type="component" value="Chromosome"/>
</dbReference>
<dbReference type="AlphaFoldDB" id="Q7MZG0"/>
<proteinExistence type="predicted"/>
<protein>
    <submittedName>
        <fullName evidence="1">Photorhabdus luminescens subsp. laumondii TTO1 complete genome segment 15/17</fullName>
    </submittedName>
</protein>
<dbReference type="HOGENOM" id="CLU_2509819_0_0_6"/>